<dbReference type="FunCoup" id="I3EHK4">
    <property type="interactions" value="159"/>
</dbReference>
<accession>I3EHK4</accession>
<proteinExistence type="predicted"/>
<dbReference type="InterPro" id="IPR036898">
    <property type="entry name" value="RNA_pol_Rpb7-like_N_sf"/>
</dbReference>
<dbReference type="Proteomes" id="UP000002872">
    <property type="component" value="Unassembled WGS sequence"/>
</dbReference>
<reference evidence="3" key="1">
    <citation type="submission" date="2011-01" db="EMBL/GenBank/DDBJ databases">
        <title>The Genome Sequence of Nematocida parisii strain ERTm3.</title>
        <authorList>
            <consortium name="The Broad Institute Genome Sequencing Platform"/>
            <consortium name="The Broad Institute Genome Sequencing Center for Infectious Disease"/>
            <person name="Cuomo C."/>
            <person name="Troemel E."/>
            <person name="Young S.K."/>
            <person name="Zeng Q."/>
            <person name="Gargeya S."/>
            <person name="Fitzgerald M."/>
            <person name="Haas B."/>
            <person name="Abouelleil A."/>
            <person name="Alvarado L."/>
            <person name="Arachchi H.M."/>
            <person name="Berlin A."/>
            <person name="Chapman S.B."/>
            <person name="Gearin G."/>
            <person name="Goldberg J."/>
            <person name="Griggs A."/>
            <person name="Gujja S."/>
            <person name="Hansen M."/>
            <person name="Heiman D."/>
            <person name="Howarth C."/>
            <person name="Larimer J."/>
            <person name="Lui A."/>
            <person name="MacDonald P.J.P."/>
            <person name="McCowen C."/>
            <person name="Montmayeur A."/>
            <person name="Murphy C."/>
            <person name="Neiman D."/>
            <person name="Pearson M."/>
            <person name="Priest M."/>
            <person name="Roberts A."/>
            <person name="Saif S."/>
            <person name="Shea T."/>
            <person name="Sisk P."/>
            <person name="Stolte C."/>
            <person name="Sykes S."/>
            <person name="Wortman J."/>
            <person name="Nusbaum C."/>
            <person name="Birren B."/>
        </authorList>
    </citation>
    <scope>NUCLEOTIDE SEQUENCE</scope>
    <source>
        <strain evidence="3">ERTm3</strain>
    </source>
</reference>
<dbReference type="SUPFAM" id="SSF88798">
    <property type="entry name" value="N-terminal, heterodimerisation domain of RBP7 (RpoE)"/>
    <property type="match status" value="1"/>
</dbReference>
<evidence type="ECO:0000256" key="1">
    <source>
        <dbReference type="ARBA" id="ARBA00022478"/>
    </source>
</evidence>
<dbReference type="InParanoid" id="I3EHK4"/>
<organism evidence="3 4">
    <name type="scientific">Nematocida parisii (strain ERTm3)</name>
    <name type="common">Nematode killer fungus</name>
    <dbReference type="NCBI Taxonomy" id="935791"/>
    <lineage>
        <taxon>Eukaryota</taxon>
        <taxon>Fungi</taxon>
        <taxon>Fungi incertae sedis</taxon>
        <taxon>Microsporidia</taxon>
        <taxon>Nematocida</taxon>
    </lineage>
</organism>
<protein>
    <recommendedName>
        <fullName evidence="5">DNA-directed RNA polymerase III subunit RPC8</fullName>
    </recommendedName>
</protein>
<dbReference type="STRING" id="935791.I3EHK4"/>
<dbReference type="Gene3D" id="3.30.1490.120">
    <property type="entry name" value="RNA polymerase Rpb7-like, N-terminal domain"/>
    <property type="match status" value="1"/>
</dbReference>
<keyword evidence="1" id="KW-0240">DNA-directed RNA polymerase</keyword>
<dbReference type="HOGENOM" id="CLU_073901_2_0_1"/>
<keyword evidence="2" id="KW-0804">Transcription</keyword>
<gene>
    <name evidence="3" type="ORF">NEQG_01391</name>
</gene>
<dbReference type="OMA" id="IVNTIHV"/>
<dbReference type="InterPro" id="IPR012340">
    <property type="entry name" value="NA-bd_OB-fold"/>
</dbReference>
<sequence length="174" mass="19126">MFIETVQTERLQISPSEKDIDAAILSTLQKRVPGKIVNGIGISLFPVRIKTVTDVEIHEGLLYPLVCYKLIIYQAIPGEILVCTVEKQDSTGILLAHPLLPSLFVPASQLPSSSELTAVSGRMGSTVDIWGWKYNECILYVRMGELCKVSVVSTNHSKIYATINGPGLGPISWW</sequence>
<evidence type="ECO:0000313" key="3">
    <source>
        <dbReference type="EMBL" id="EIJ88701.1"/>
    </source>
</evidence>
<dbReference type="GO" id="GO:0000428">
    <property type="term" value="C:DNA-directed RNA polymerase complex"/>
    <property type="evidence" value="ECO:0007669"/>
    <property type="project" value="UniProtKB-KW"/>
</dbReference>
<dbReference type="OrthoDB" id="10256606at2759"/>
<dbReference type="AlphaFoldDB" id="I3EHK4"/>
<dbReference type="EMBL" id="GL870878">
    <property type="protein sequence ID" value="EIJ88701.1"/>
    <property type="molecule type" value="Genomic_DNA"/>
</dbReference>
<dbReference type="Gene3D" id="2.40.50.140">
    <property type="entry name" value="Nucleic acid-binding proteins"/>
    <property type="match status" value="1"/>
</dbReference>
<keyword evidence="4" id="KW-1185">Reference proteome</keyword>
<name>I3EHK4_NEMP3</name>
<dbReference type="VEuPathDB" id="MicrosporidiaDB:NEQG_01391"/>
<evidence type="ECO:0000256" key="2">
    <source>
        <dbReference type="ARBA" id="ARBA00023163"/>
    </source>
</evidence>
<evidence type="ECO:0000313" key="4">
    <source>
        <dbReference type="Proteomes" id="UP000002872"/>
    </source>
</evidence>
<evidence type="ECO:0008006" key="5">
    <source>
        <dbReference type="Google" id="ProtNLM"/>
    </source>
</evidence>